<dbReference type="PROSITE" id="PS51736">
    <property type="entry name" value="RECOMBINASES_3"/>
    <property type="match status" value="1"/>
</dbReference>
<dbReference type="GO" id="GO:0000150">
    <property type="term" value="F:DNA strand exchange activity"/>
    <property type="evidence" value="ECO:0007669"/>
    <property type="project" value="InterPro"/>
</dbReference>
<dbReference type="Gene3D" id="3.90.1750.20">
    <property type="entry name" value="Putative Large Serine Recombinase, Chain B, Domain 2"/>
    <property type="match status" value="1"/>
</dbReference>
<evidence type="ECO:0000313" key="3">
    <source>
        <dbReference type="EMBL" id="PMC63034.1"/>
    </source>
</evidence>
<name>A0A2N6T126_9CORY</name>
<dbReference type="Pfam" id="PF07508">
    <property type="entry name" value="Recombinase"/>
    <property type="match status" value="1"/>
</dbReference>
<evidence type="ECO:0000259" key="2">
    <source>
        <dbReference type="PROSITE" id="PS51737"/>
    </source>
</evidence>
<evidence type="ECO:0000259" key="1">
    <source>
        <dbReference type="PROSITE" id="PS51736"/>
    </source>
</evidence>
<dbReference type="PROSITE" id="PS51737">
    <property type="entry name" value="RECOMBINASE_DNA_BIND"/>
    <property type="match status" value="1"/>
</dbReference>
<dbReference type="PANTHER" id="PTHR30461">
    <property type="entry name" value="DNA-INVERTASE FROM LAMBDOID PROPHAGE"/>
    <property type="match status" value="1"/>
</dbReference>
<reference evidence="3 4" key="1">
    <citation type="submission" date="2017-09" db="EMBL/GenBank/DDBJ databases">
        <title>Bacterial strain isolated from the female urinary microbiota.</title>
        <authorList>
            <person name="Thomas-White K."/>
            <person name="Kumar N."/>
            <person name="Forster S."/>
            <person name="Putonti C."/>
            <person name="Lawley T."/>
            <person name="Wolfe A.J."/>
        </authorList>
    </citation>
    <scope>NUCLEOTIDE SEQUENCE [LARGE SCALE GENOMIC DNA]</scope>
    <source>
        <strain evidence="3 4">UMB0908</strain>
    </source>
</reference>
<protein>
    <recommendedName>
        <fullName evidence="5">Recombinase family protein</fullName>
    </recommendedName>
</protein>
<dbReference type="InterPro" id="IPR011109">
    <property type="entry name" value="DNA_bind_recombinase_dom"/>
</dbReference>
<dbReference type="InterPro" id="IPR050639">
    <property type="entry name" value="SSR_resolvase"/>
</dbReference>
<dbReference type="SUPFAM" id="SSF53041">
    <property type="entry name" value="Resolvase-like"/>
    <property type="match status" value="1"/>
</dbReference>
<proteinExistence type="predicted"/>
<feature type="domain" description="Resolvase/invertase-type recombinase catalytic" evidence="1">
    <location>
        <begin position="12"/>
        <end position="160"/>
    </location>
</feature>
<dbReference type="EMBL" id="PNHF01000003">
    <property type="protein sequence ID" value="PMC63034.1"/>
    <property type="molecule type" value="Genomic_DNA"/>
</dbReference>
<comment type="caution">
    <text evidence="3">The sequence shown here is derived from an EMBL/GenBank/DDBJ whole genome shotgun (WGS) entry which is preliminary data.</text>
</comment>
<evidence type="ECO:0008006" key="5">
    <source>
        <dbReference type="Google" id="ProtNLM"/>
    </source>
</evidence>
<dbReference type="Pfam" id="PF00239">
    <property type="entry name" value="Resolvase"/>
    <property type="match status" value="1"/>
</dbReference>
<gene>
    <name evidence="3" type="ORF">CJ204_02020</name>
</gene>
<accession>A0A2N6T126</accession>
<dbReference type="CDD" id="cd00338">
    <property type="entry name" value="Ser_Recombinase"/>
    <property type="match status" value="1"/>
</dbReference>
<feature type="domain" description="Recombinase" evidence="2">
    <location>
        <begin position="169"/>
        <end position="288"/>
    </location>
</feature>
<dbReference type="InterPro" id="IPR038109">
    <property type="entry name" value="DNA_bind_recomb_sf"/>
</dbReference>
<dbReference type="SMART" id="SM00857">
    <property type="entry name" value="Resolvase"/>
    <property type="match status" value="1"/>
</dbReference>
<dbReference type="Proteomes" id="UP000235363">
    <property type="component" value="Unassembled WGS sequence"/>
</dbReference>
<dbReference type="InterPro" id="IPR036162">
    <property type="entry name" value="Resolvase-like_N_sf"/>
</dbReference>
<dbReference type="AlphaFoldDB" id="A0A2N6T126"/>
<organism evidence="3 4">
    <name type="scientific">Corynebacterium xerosis</name>
    <dbReference type="NCBI Taxonomy" id="1725"/>
    <lineage>
        <taxon>Bacteria</taxon>
        <taxon>Bacillati</taxon>
        <taxon>Actinomycetota</taxon>
        <taxon>Actinomycetes</taxon>
        <taxon>Mycobacteriales</taxon>
        <taxon>Corynebacteriaceae</taxon>
        <taxon>Corynebacterium</taxon>
    </lineage>
</organism>
<sequence length="499" mass="55551">MTTEDTGNTQVRTAIYCRISLDKRGEGLGVERQEAECRELAEREGWTVTKVYVDNSVSAMSTAKRPAYTAMLKAIKAEQFDKVVVWDADRLHRRNVELEPYIDVTERAGVDTHVVTAGHYDLSTVSGRMTARIIGAVAQQESEHKAERIRAAQLQARQSGKPRTDGRRALGYRFEGSQWVIVEREAEALRDAAAKLLAGVTLRQIARDMRAAGIETTRGNPMTPESIRDTLKQPRLAGLVGWTPKNRKGQRLRRNMTVLDGVVGDWEPILDVDTWHAVRAVLDNPDRRTNKRGNEVVNLGSNLYKCACGDDMGAKNRTLDNGTKYRRYYCRRRLHLDNGRGLHSACHADELDAYVTEVVLSRLERIDIRAHLALSGGSVDEVAELNGRRGQLRARLDDLDAAVAAGTLSTDRYLAVAPKIEEQLGQLDGQLADLAGADNALTPLAETDDVRKWWDAASIDLRRGVLDALVTVHIGRGLPGRKRFDPDRITFEWKGSVGE</sequence>
<dbReference type="GO" id="GO:0003677">
    <property type="term" value="F:DNA binding"/>
    <property type="evidence" value="ECO:0007669"/>
    <property type="project" value="InterPro"/>
</dbReference>
<dbReference type="PANTHER" id="PTHR30461:SF23">
    <property type="entry name" value="DNA RECOMBINASE-RELATED"/>
    <property type="match status" value="1"/>
</dbReference>
<dbReference type="InterPro" id="IPR006119">
    <property type="entry name" value="Resolv_N"/>
</dbReference>
<dbReference type="Gene3D" id="3.40.50.1390">
    <property type="entry name" value="Resolvase, N-terminal catalytic domain"/>
    <property type="match status" value="1"/>
</dbReference>
<evidence type="ECO:0000313" key="4">
    <source>
        <dbReference type="Proteomes" id="UP000235363"/>
    </source>
</evidence>